<keyword evidence="1" id="KW-1133">Transmembrane helix</keyword>
<accession>A0A4D5RAJ3</accession>
<name>A0A4D5RAJ3_IXOSC</name>
<proteinExistence type="predicted"/>
<evidence type="ECO:0000256" key="1">
    <source>
        <dbReference type="SAM" id="Phobius"/>
    </source>
</evidence>
<organism evidence="2">
    <name type="scientific">Ixodes scapularis</name>
    <name type="common">Black-legged tick</name>
    <name type="synonym">Deer tick</name>
    <dbReference type="NCBI Taxonomy" id="6945"/>
    <lineage>
        <taxon>Eukaryota</taxon>
        <taxon>Metazoa</taxon>
        <taxon>Ecdysozoa</taxon>
        <taxon>Arthropoda</taxon>
        <taxon>Chelicerata</taxon>
        <taxon>Arachnida</taxon>
        <taxon>Acari</taxon>
        <taxon>Parasitiformes</taxon>
        <taxon>Ixodida</taxon>
        <taxon>Ixodoidea</taxon>
        <taxon>Ixodidae</taxon>
        <taxon>Ixodinae</taxon>
        <taxon>Ixodes</taxon>
    </lineage>
</organism>
<dbReference type="AlphaFoldDB" id="A0A4D5RAJ3"/>
<feature type="transmembrane region" description="Helical" evidence="1">
    <location>
        <begin position="7"/>
        <end position="26"/>
    </location>
</feature>
<reference evidence="2" key="1">
    <citation type="submission" date="2019-04" db="EMBL/GenBank/DDBJ databases">
        <title>An insight into the mialome of Ixodes scapularis.</title>
        <authorList>
            <person name="Ribeiro J.M."/>
            <person name="Mather T.N."/>
            <person name="Karim S."/>
        </authorList>
    </citation>
    <scope>NUCLEOTIDE SEQUENCE</scope>
</reference>
<keyword evidence="1" id="KW-0812">Transmembrane</keyword>
<sequence length="69" mass="7982">MTTAPPTIIYNFLFFFYLPGWVLSGGPLSNRTGIFFFFLCLSVFNLKYLRTRLNLDVLPASNLLFLRVL</sequence>
<evidence type="ECO:0000313" key="2">
    <source>
        <dbReference type="EMBL" id="MOY33990.1"/>
    </source>
</evidence>
<keyword evidence="1" id="KW-0472">Membrane</keyword>
<dbReference type="EMBL" id="GHJT01000019">
    <property type="protein sequence ID" value="MOY33990.1"/>
    <property type="molecule type" value="Transcribed_RNA"/>
</dbReference>
<protein>
    <submittedName>
        <fullName evidence="2">Uncharacterized protein</fullName>
    </submittedName>
</protein>